<evidence type="ECO:0000256" key="1">
    <source>
        <dbReference type="ARBA" id="ARBA00022898"/>
    </source>
</evidence>
<dbReference type="InterPro" id="IPR011078">
    <property type="entry name" value="PyrdxlP_homeostasis"/>
</dbReference>
<keyword evidence="1 2" id="KW-0663">Pyridoxal phosphate</keyword>
<evidence type="ECO:0000313" key="8">
    <source>
        <dbReference type="Proteomes" id="UP001180842"/>
    </source>
</evidence>
<evidence type="ECO:0000313" key="6">
    <source>
        <dbReference type="EMBL" id="MDT2737123.1"/>
    </source>
</evidence>
<sequence length="232" mass="26104">MIAENLHRIEQEIQESCALVSRNPEDVTMVAVTKSVDSKTANELVELGVTDLAENRVDKLLEKKQDLAQHQQIKWHLIGNLQRRKVKLIINEIDYFHALDSLRLAQEIQKRAKQQIACFIEVNISGEESKHGIAPAELDLFIKELASLDKIKVIGLMTMAPYESSQAEIRKIFSSLKQLQEGVKEQNLQYAPCTELSMGMSQDFKTAIEEGATFVRIGTALFRKGIGKVNGN</sequence>
<protein>
    <recommendedName>
        <fullName evidence="2">Pyridoxal phosphate homeostasis protein</fullName>
        <shortName evidence="2">PLP homeostasis protein</shortName>
    </recommendedName>
</protein>
<dbReference type="PIRSF" id="PIRSF004848">
    <property type="entry name" value="YBL036c_PLPDEIII"/>
    <property type="match status" value="1"/>
</dbReference>
<dbReference type="GO" id="GO:0030170">
    <property type="term" value="F:pyridoxal phosphate binding"/>
    <property type="evidence" value="ECO:0007669"/>
    <property type="project" value="UniProtKB-UniRule"/>
</dbReference>
<dbReference type="EMBL" id="JARQAI010000010">
    <property type="protein sequence ID" value="MDT2737123.1"/>
    <property type="molecule type" value="Genomic_DNA"/>
</dbReference>
<evidence type="ECO:0000256" key="2">
    <source>
        <dbReference type="HAMAP-Rule" id="MF_02087"/>
    </source>
</evidence>
<dbReference type="Pfam" id="PF01168">
    <property type="entry name" value="Ala_racemase_N"/>
    <property type="match status" value="1"/>
</dbReference>
<feature type="domain" description="Alanine racemase N-terminal" evidence="5">
    <location>
        <begin position="26"/>
        <end position="222"/>
    </location>
</feature>
<reference evidence="6 9" key="1">
    <citation type="submission" date="2023-03" db="EMBL/GenBank/DDBJ databases">
        <authorList>
            <person name="Shen W."/>
            <person name="Cai J."/>
        </authorList>
    </citation>
    <scope>NUCLEOTIDE SEQUENCE</scope>
    <source>
        <strain evidence="6">P69-2</strain>
        <strain evidence="7 9">Y59</strain>
    </source>
</reference>
<dbReference type="CDD" id="cd00635">
    <property type="entry name" value="PLPDE_III_YBL036c_like"/>
    <property type="match status" value="1"/>
</dbReference>
<dbReference type="SUPFAM" id="SSF51419">
    <property type="entry name" value="PLP-binding barrel"/>
    <property type="match status" value="1"/>
</dbReference>
<accession>A0AAE4I1H6</accession>
<name>A0AAE4I1H6_9ENTE</name>
<keyword evidence="9" id="KW-1185">Reference proteome</keyword>
<dbReference type="FunFam" id="3.20.20.10:FF:000011">
    <property type="entry name" value="Pyridoxal phosphate homeostasis protein"/>
    <property type="match status" value="1"/>
</dbReference>
<dbReference type="Proteomes" id="UP001269061">
    <property type="component" value="Unassembled WGS sequence"/>
</dbReference>
<evidence type="ECO:0000256" key="3">
    <source>
        <dbReference type="PIRSR" id="PIRSR004848-1"/>
    </source>
</evidence>
<evidence type="ECO:0000259" key="5">
    <source>
        <dbReference type="Pfam" id="PF01168"/>
    </source>
</evidence>
<organism evidence="6 8">
    <name type="scientific">Enterococcus pseudoavium</name>
    <dbReference type="NCBI Taxonomy" id="44007"/>
    <lineage>
        <taxon>Bacteria</taxon>
        <taxon>Bacillati</taxon>
        <taxon>Bacillota</taxon>
        <taxon>Bacilli</taxon>
        <taxon>Lactobacillales</taxon>
        <taxon>Enterococcaceae</taxon>
        <taxon>Enterococcus</taxon>
    </lineage>
</organism>
<dbReference type="HAMAP" id="MF_02087">
    <property type="entry name" value="PLP_homeostasis"/>
    <property type="match status" value="1"/>
</dbReference>
<evidence type="ECO:0000256" key="4">
    <source>
        <dbReference type="RuleBase" id="RU004514"/>
    </source>
</evidence>
<dbReference type="PANTHER" id="PTHR10146:SF14">
    <property type="entry name" value="PYRIDOXAL PHOSPHATE HOMEOSTASIS PROTEIN"/>
    <property type="match status" value="1"/>
</dbReference>
<dbReference type="PANTHER" id="PTHR10146">
    <property type="entry name" value="PROLINE SYNTHETASE CO-TRANSCRIBED BACTERIAL HOMOLOG PROTEIN"/>
    <property type="match status" value="1"/>
</dbReference>
<gene>
    <name evidence="6" type="ORF">P7H00_08280</name>
    <name evidence="7" type="ORF">P7H46_02260</name>
</gene>
<proteinExistence type="inferred from homology"/>
<comment type="similarity">
    <text evidence="2 4">Belongs to the pyridoxal phosphate-binding protein YggS/PROSC family.</text>
</comment>
<feature type="modified residue" description="N6-(pyridoxal phosphate)lysine" evidence="2 3">
    <location>
        <position position="34"/>
    </location>
</feature>
<dbReference type="RefSeq" id="WP_311797041.1">
    <property type="nucleotide sequence ID" value="NZ_JARQAI010000010.1"/>
</dbReference>
<comment type="caution">
    <text evidence="6">The sequence shown here is derived from an EMBL/GenBank/DDBJ whole genome shotgun (WGS) entry which is preliminary data.</text>
</comment>
<dbReference type="InterPro" id="IPR001608">
    <property type="entry name" value="Ala_racemase_N"/>
</dbReference>
<dbReference type="Proteomes" id="UP001180842">
    <property type="component" value="Unassembled WGS sequence"/>
</dbReference>
<comment type="function">
    <text evidence="2">Pyridoxal 5'-phosphate (PLP)-binding protein, which is involved in PLP homeostasis.</text>
</comment>
<dbReference type="Gene3D" id="3.20.20.10">
    <property type="entry name" value="Alanine racemase"/>
    <property type="match status" value="1"/>
</dbReference>
<dbReference type="AlphaFoldDB" id="A0AAE4I1H6"/>
<dbReference type="EMBL" id="JARQAZ010000002">
    <property type="protein sequence ID" value="MDT2769659.1"/>
    <property type="molecule type" value="Genomic_DNA"/>
</dbReference>
<dbReference type="InterPro" id="IPR029066">
    <property type="entry name" value="PLP-binding_barrel"/>
</dbReference>
<dbReference type="NCBIfam" id="TIGR00044">
    <property type="entry name" value="YggS family pyridoxal phosphate-dependent enzyme"/>
    <property type="match status" value="1"/>
</dbReference>
<evidence type="ECO:0000313" key="9">
    <source>
        <dbReference type="Proteomes" id="UP001269061"/>
    </source>
</evidence>
<comment type="cofactor">
    <cofactor evidence="3">
        <name>pyridoxal 5'-phosphate</name>
        <dbReference type="ChEBI" id="CHEBI:597326"/>
    </cofactor>
</comment>
<evidence type="ECO:0000313" key="7">
    <source>
        <dbReference type="EMBL" id="MDT2769659.1"/>
    </source>
</evidence>